<comment type="similarity">
    <text evidence="2">Belongs to the 5'-nucleotidase family.</text>
</comment>
<dbReference type="InterPro" id="IPR029052">
    <property type="entry name" value="Metallo-depent_PP-like"/>
</dbReference>
<proteinExistence type="inferred from homology"/>
<dbReference type="GO" id="GO:0000166">
    <property type="term" value="F:nucleotide binding"/>
    <property type="evidence" value="ECO:0007669"/>
    <property type="project" value="UniProtKB-KW"/>
</dbReference>
<reference evidence="5 6" key="1">
    <citation type="submission" date="2019-07" db="EMBL/GenBank/DDBJ databases">
        <title>Aquicoccus porphyridii gen. nov., sp. nov., isolated from a small marine red alga, Porphyridium marinum.</title>
        <authorList>
            <person name="Liu L."/>
        </authorList>
    </citation>
    <scope>NUCLEOTIDE SEQUENCE [LARGE SCALE GENOMIC DNA]</scope>
    <source>
        <strain evidence="5 6">L1 8-17</strain>
    </source>
</reference>
<evidence type="ECO:0000259" key="3">
    <source>
        <dbReference type="Pfam" id="PF00149"/>
    </source>
</evidence>
<keyword evidence="2" id="KW-0547">Nucleotide-binding</keyword>
<evidence type="ECO:0000313" key="6">
    <source>
        <dbReference type="Proteomes" id="UP000325291"/>
    </source>
</evidence>
<dbReference type="Gene3D" id="3.90.780.10">
    <property type="entry name" value="5'-Nucleotidase, C-terminal domain"/>
    <property type="match status" value="1"/>
</dbReference>
<comment type="caution">
    <text evidence="5">The sequence shown here is derived from an EMBL/GenBank/DDBJ whole genome shotgun (WGS) entry which is preliminary data.</text>
</comment>
<dbReference type="SUPFAM" id="SSF55816">
    <property type="entry name" value="5'-nucleotidase (syn. UDP-sugar hydrolase), C-terminal domain"/>
    <property type="match status" value="1"/>
</dbReference>
<organism evidence="5 6">
    <name type="scientific">Aquicoccus porphyridii</name>
    <dbReference type="NCBI Taxonomy" id="1852029"/>
    <lineage>
        <taxon>Bacteria</taxon>
        <taxon>Pseudomonadati</taxon>
        <taxon>Pseudomonadota</taxon>
        <taxon>Alphaproteobacteria</taxon>
        <taxon>Rhodobacterales</taxon>
        <taxon>Paracoccaceae</taxon>
        <taxon>Aquicoccus</taxon>
    </lineage>
</organism>
<evidence type="ECO:0000256" key="2">
    <source>
        <dbReference type="RuleBase" id="RU362119"/>
    </source>
</evidence>
<gene>
    <name evidence="5" type="ORF">FLO80_06535</name>
</gene>
<dbReference type="AlphaFoldDB" id="A0A5A9ZK46"/>
<dbReference type="Pfam" id="PF00149">
    <property type="entry name" value="Metallophos"/>
    <property type="match status" value="1"/>
</dbReference>
<dbReference type="Gene3D" id="3.60.21.10">
    <property type="match status" value="1"/>
</dbReference>
<dbReference type="InterPro" id="IPR004843">
    <property type="entry name" value="Calcineurin-like_PHP"/>
</dbReference>
<keyword evidence="6" id="KW-1185">Reference proteome</keyword>
<dbReference type="EMBL" id="VINQ01000003">
    <property type="protein sequence ID" value="KAA0917684.1"/>
    <property type="molecule type" value="Genomic_DNA"/>
</dbReference>
<evidence type="ECO:0000313" key="5">
    <source>
        <dbReference type="EMBL" id="KAA0917684.1"/>
    </source>
</evidence>
<dbReference type="GO" id="GO:0009166">
    <property type="term" value="P:nucleotide catabolic process"/>
    <property type="evidence" value="ECO:0007669"/>
    <property type="project" value="InterPro"/>
</dbReference>
<keyword evidence="1" id="KW-0732">Signal</keyword>
<dbReference type="Proteomes" id="UP000325291">
    <property type="component" value="Unassembled WGS sequence"/>
</dbReference>
<sequence length="613" mass="67250">MQTTDLHGTLRGYDYLADKPVDTGGLSRVATLIRQCRNEQPNTLLFDCGDMLQGSVTCDLLARHELNQTGAHPVIAAMNSLHYDAAAPGNHDFDYGADFLFESISTAQFPFLCCNLHRTGSGLIPGPPAFAPHRILERCFRDLQGAMHRLRIGVTGCLPPQTLEWDHHLATEFHIRDMVSAVREEVAAMRKTGCDLIVILAHSGLEIGDRAGAENAILPLAALEGVDAVLGGHTHARFPGEAALPHPAINVETGLIHGTPVVMSGFWGSHLGAIDLTLERTAGAGWRVKQAAPRLVPTGTPPNTPPASEDPEILSITRPVHEATLARIHEPVGETRTPLHSFFSLFANDAALQLVARAQAGFLREAIHGTDLADLPLLSAAAPFKTGRRSGVDHYTHVPPGPLTRRSLADLYLYPNPFCALHVTGAVLRHWLEYSASLFARLDPDSAAPQPLLRDAFPGYKFDVICGVSYEIDISRPARFDDNGMLLDPEARRIRNLRWNGRRVTDTMEFIVATNAFRAHGIGFPPELGYHPTPEIVFESPVWTRDILRRYVTTHSPLDFEIQRNWSFTPLGGVRSLVATSPTARAYLHDPQLPPVEDLGDMPEGFMQLCLRI</sequence>
<dbReference type="PRINTS" id="PR01607">
    <property type="entry name" value="APYRASEFAMLY"/>
</dbReference>
<feature type="domain" description="Calcineurin-like phosphoesterase" evidence="3">
    <location>
        <begin position="2"/>
        <end position="236"/>
    </location>
</feature>
<evidence type="ECO:0000256" key="1">
    <source>
        <dbReference type="ARBA" id="ARBA00022729"/>
    </source>
</evidence>
<dbReference type="PANTHER" id="PTHR11575:SF6">
    <property type="entry name" value="2',3'-CYCLIC-NUCLEOTIDE 2'-PHOSPHODIESTERASE_3'-NUCLEOTIDASE"/>
    <property type="match status" value="1"/>
</dbReference>
<dbReference type="SUPFAM" id="SSF56300">
    <property type="entry name" value="Metallo-dependent phosphatases"/>
    <property type="match status" value="1"/>
</dbReference>
<dbReference type="GO" id="GO:0016787">
    <property type="term" value="F:hydrolase activity"/>
    <property type="evidence" value="ECO:0007669"/>
    <property type="project" value="UniProtKB-KW"/>
</dbReference>
<dbReference type="InterPro" id="IPR036907">
    <property type="entry name" value="5'-Nucleotdase_C_sf"/>
</dbReference>
<keyword evidence="2" id="KW-0378">Hydrolase</keyword>
<accession>A0A5A9ZK46</accession>
<evidence type="ECO:0000259" key="4">
    <source>
        <dbReference type="Pfam" id="PF02872"/>
    </source>
</evidence>
<dbReference type="InterPro" id="IPR008334">
    <property type="entry name" value="5'-Nucleotdase_C"/>
</dbReference>
<dbReference type="InterPro" id="IPR006179">
    <property type="entry name" value="5_nucleotidase/apyrase"/>
</dbReference>
<protein>
    <submittedName>
        <fullName evidence="5">Bifunctional 2',3'-cyclic-nucleotide 2'-phosphodiesterase/3'-nucleotidase</fullName>
    </submittedName>
</protein>
<dbReference type="PANTHER" id="PTHR11575">
    <property type="entry name" value="5'-NUCLEOTIDASE-RELATED"/>
    <property type="match status" value="1"/>
</dbReference>
<dbReference type="GO" id="GO:0030288">
    <property type="term" value="C:outer membrane-bounded periplasmic space"/>
    <property type="evidence" value="ECO:0007669"/>
    <property type="project" value="TreeGrafter"/>
</dbReference>
<feature type="domain" description="5'-Nucleotidase C-terminal" evidence="4">
    <location>
        <begin position="396"/>
        <end position="521"/>
    </location>
</feature>
<dbReference type="Pfam" id="PF02872">
    <property type="entry name" value="5_nucleotid_C"/>
    <property type="match status" value="1"/>
</dbReference>
<name>A0A5A9ZK46_9RHOB</name>
<dbReference type="NCBIfam" id="NF006938">
    <property type="entry name" value="PRK09420.1"/>
    <property type="match status" value="1"/>
</dbReference>